<gene>
    <name evidence="2" type="ORF">PV662_47095</name>
</gene>
<keyword evidence="3" id="KW-1185">Reference proteome</keyword>
<name>A0ABU4NXR2_9ACTN</name>
<protein>
    <submittedName>
        <fullName evidence="2">Uncharacterized protein</fullName>
    </submittedName>
</protein>
<proteinExistence type="predicted"/>
<dbReference type="EMBL" id="JARAYU010000041">
    <property type="protein sequence ID" value="MDX3707114.1"/>
    <property type="molecule type" value="Genomic_DNA"/>
</dbReference>
<reference evidence="2 3" key="1">
    <citation type="journal article" date="2023" name="Microb. Genom.">
        <title>Mesoterricola silvestris gen. nov., sp. nov., Mesoterricola sediminis sp. nov., Geothrix oryzae sp. nov., Geothrix edaphica sp. nov., Geothrix rubra sp. nov., and Geothrix limicola sp. nov., six novel members of Acidobacteriota isolated from soils.</title>
        <authorList>
            <person name="Weisberg A.J."/>
            <person name="Pearce E."/>
            <person name="Kramer C.G."/>
            <person name="Chang J.H."/>
            <person name="Clarke C.R."/>
        </authorList>
    </citation>
    <scope>NUCLEOTIDE SEQUENCE [LARGE SCALE GENOMIC DNA]</scope>
    <source>
        <strain evidence="2 3">ID09-01A</strain>
    </source>
</reference>
<dbReference type="Proteomes" id="UP001271274">
    <property type="component" value="Unassembled WGS sequence"/>
</dbReference>
<evidence type="ECO:0000313" key="3">
    <source>
        <dbReference type="Proteomes" id="UP001271274"/>
    </source>
</evidence>
<feature type="region of interest" description="Disordered" evidence="1">
    <location>
        <begin position="64"/>
        <end position="87"/>
    </location>
</feature>
<sequence length="87" mass="9305">MSSPLDGRIRAIAREEAASVLGTPADGAQGGEELQQQITDLHEHLHHAATTIKRLEGRLDALEEAAGQTDQAQATPRRAAARKRASE</sequence>
<dbReference type="RefSeq" id="WP_319063910.1">
    <property type="nucleotide sequence ID" value="NZ_JARAUS010000041.1"/>
</dbReference>
<accession>A0ABU4NXR2</accession>
<comment type="caution">
    <text evidence="2">The sequence shown here is derived from an EMBL/GenBank/DDBJ whole genome shotgun (WGS) entry which is preliminary data.</text>
</comment>
<evidence type="ECO:0000256" key="1">
    <source>
        <dbReference type="SAM" id="MobiDB-lite"/>
    </source>
</evidence>
<evidence type="ECO:0000313" key="2">
    <source>
        <dbReference type="EMBL" id="MDX3707114.1"/>
    </source>
</evidence>
<organism evidence="2 3">
    <name type="scientific">Streptomyces europaeiscabiei</name>
    <dbReference type="NCBI Taxonomy" id="146819"/>
    <lineage>
        <taxon>Bacteria</taxon>
        <taxon>Bacillati</taxon>
        <taxon>Actinomycetota</taxon>
        <taxon>Actinomycetes</taxon>
        <taxon>Kitasatosporales</taxon>
        <taxon>Streptomycetaceae</taxon>
        <taxon>Streptomyces</taxon>
    </lineage>
</organism>